<dbReference type="GO" id="GO:0015179">
    <property type="term" value="F:L-amino acid transmembrane transporter activity"/>
    <property type="evidence" value="ECO:0007669"/>
    <property type="project" value="TreeGrafter"/>
</dbReference>
<feature type="transmembrane region" description="Helical" evidence="5">
    <location>
        <begin position="58"/>
        <end position="85"/>
    </location>
</feature>
<dbReference type="InterPro" id="IPR002293">
    <property type="entry name" value="AA/rel_permease1"/>
</dbReference>
<reference evidence="7" key="1">
    <citation type="submission" date="2017-01" db="EMBL/GenBank/DDBJ databases">
        <authorList>
            <person name="Wang Y."/>
            <person name="White M."/>
            <person name="Kvist S."/>
            <person name="Moncalvo J.-M."/>
        </authorList>
    </citation>
    <scope>NUCLEOTIDE SEQUENCE [LARGE SCALE GENOMIC DNA]</scope>
    <source>
        <strain evidence="7">COL-18-3</strain>
    </source>
</reference>
<feature type="transmembrane region" description="Helical" evidence="5">
    <location>
        <begin position="190"/>
        <end position="211"/>
    </location>
</feature>
<dbReference type="GO" id="GO:0016020">
    <property type="term" value="C:membrane"/>
    <property type="evidence" value="ECO:0007669"/>
    <property type="project" value="UniProtKB-SubCell"/>
</dbReference>
<dbReference type="InterPro" id="IPR050598">
    <property type="entry name" value="AminoAcid_Transporter"/>
</dbReference>
<comment type="caution">
    <text evidence="6">The sequence shown here is derived from an EMBL/GenBank/DDBJ whole genome shotgun (WGS) entry which is preliminary data.</text>
</comment>
<dbReference type="EMBL" id="LSSK01000455">
    <property type="protein sequence ID" value="OMH83296.1"/>
    <property type="molecule type" value="Genomic_DNA"/>
</dbReference>
<keyword evidence="3 5" id="KW-1133">Transmembrane helix</keyword>
<feature type="transmembrane region" description="Helical" evidence="5">
    <location>
        <begin position="465"/>
        <end position="484"/>
    </location>
</feature>
<feature type="transmembrane region" description="Helical" evidence="5">
    <location>
        <begin position="157"/>
        <end position="178"/>
    </location>
</feature>
<organism evidence="6 7">
    <name type="scientific">Zancudomyces culisetae</name>
    <name type="common">Gut fungus</name>
    <name type="synonym">Smittium culisetae</name>
    <dbReference type="NCBI Taxonomy" id="1213189"/>
    <lineage>
        <taxon>Eukaryota</taxon>
        <taxon>Fungi</taxon>
        <taxon>Fungi incertae sedis</taxon>
        <taxon>Zoopagomycota</taxon>
        <taxon>Kickxellomycotina</taxon>
        <taxon>Harpellomycetes</taxon>
        <taxon>Harpellales</taxon>
        <taxon>Legeriomycetaceae</taxon>
        <taxon>Zancudomyces</taxon>
    </lineage>
</organism>
<dbReference type="PIRSF" id="PIRSF006060">
    <property type="entry name" value="AA_transporter"/>
    <property type="match status" value="1"/>
</dbReference>
<dbReference type="PANTHER" id="PTHR11785">
    <property type="entry name" value="AMINO ACID TRANSPORTER"/>
    <property type="match status" value="1"/>
</dbReference>
<keyword evidence="2 5" id="KW-0812">Transmembrane</keyword>
<keyword evidence="4 5" id="KW-0472">Membrane</keyword>
<dbReference type="PANTHER" id="PTHR11785:SF353">
    <property type="entry name" value="METHIONINE TRANSPORTER (EUROFUNG)"/>
    <property type="match status" value="1"/>
</dbReference>
<evidence type="ECO:0000313" key="7">
    <source>
        <dbReference type="Proteomes" id="UP000188320"/>
    </source>
</evidence>
<feature type="transmembrane region" description="Helical" evidence="5">
    <location>
        <begin position="109"/>
        <end position="136"/>
    </location>
</feature>
<feature type="transmembrane region" description="Helical" evidence="5">
    <location>
        <begin position="268"/>
        <end position="288"/>
    </location>
</feature>
<protein>
    <submittedName>
        <fullName evidence="6">High-affinity methionine permease</fullName>
    </submittedName>
</protein>
<dbReference type="Proteomes" id="UP000188320">
    <property type="component" value="Unassembled WGS sequence"/>
</dbReference>
<evidence type="ECO:0000256" key="4">
    <source>
        <dbReference type="ARBA" id="ARBA00023136"/>
    </source>
</evidence>
<sequence>MPQAECEKSPGLAEVDNADGSKRTIGVLSGAAMSVALMIGSGIFSTPASVARISGTPLMAMVLYTLGGICSFGGALAFIEIGIMFPKNGGSLRYLAHGYLKPRLLVSYLYAWCMVVSIIPSGIAVNGSVFAQYWVYALAGGNNMQTQYPTIYNHKDWIYRGIAAAAIIFASLICMFSVKWSLRLLNALTALKILLLLIISVTGIVALAGGVKKIPDAGNWSTGFSGTSAKFAAYAIAMNRVFWAYDGWANVCCSVGEMRNPRRDLPRAAGLGIVAVTILYLLAIFAYFSVVPLQEAINANEILGAVFTNKVFGTTAGQVILPLLIGLSVFGALVAEVFAVGRIVQAAATFEYIPYGKKLAEYSKKYNTPMNAIIFNFVLTMVFLFAPPPGDIFEFLVDFIQYPVWVFYGLTTAGVIFLRHRLPSFKGRKFKANIVLLLLFVLVSVYLSIFPFINTGATAGAYPYYLSPLLGLVSIVIGFIPWYFRMWWYADKKGVDFTAWIYRDEEEFDY</sequence>
<comment type="subcellular location">
    <subcellularLocation>
        <location evidence="1">Membrane</location>
        <topology evidence="1">Multi-pass membrane protein</topology>
    </subcellularLocation>
</comment>
<evidence type="ECO:0000256" key="1">
    <source>
        <dbReference type="ARBA" id="ARBA00004141"/>
    </source>
</evidence>
<evidence type="ECO:0000256" key="3">
    <source>
        <dbReference type="ARBA" id="ARBA00022989"/>
    </source>
</evidence>
<dbReference type="Gene3D" id="1.20.1740.10">
    <property type="entry name" value="Amino acid/polyamine transporter I"/>
    <property type="match status" value="1"/>
</dbReference>
<evidence type="ECO:0000256" key="5">
    <source>
        <dbReference type="SAM" id="Phobius"/>
    </source>
</evidence>
<feature type="transmembrane region" description="Helical" evidence="5">
    <location>
        <begin position="319"/>
        <end position="345"/>
    </location>
</feature>
<feature type="transmembrane region" description="Helical" evidence="5">
    <location>
        <begin position="399"/>
        <end position="418"/>
    </location>
</feature>
<feature type="transmembrane region" description="Helical" evidence="5">
    <location>
        <begin position="366"/>
        <end position="387"/>
    </location>
</feature>
<evidence type="ECO:0000256" key="2">
    <source>
        <dbReference type="ARBA" id="ARBA00022692"/>
    </source>
</evidence>
<feature type="transmembrane region" description="Helical" evidence="5">
    <location>
        <begin position="430"/>
        <end position="453"/>
    </location>
</feature>
<name>A0A1R1PQN4_ZANCU</name>
<gene>
    <name evidence="6" type="ORF">AX774_g3193</name>
</gene>
<accession>A0A1R1PQN4</accession>
<keyword evidence="7" id="KW-1185">Reference proteome</keyword>
<evidence type="ECO:0000313" key="6">
    <source>
        <dbReference type="EMBL" id="OMH83296.1"/>
    </source>
</evidence>
<dbReference type="Pfam" id="PF13520">
    <property type="entry name" value="AA_permease_2"/>
    <property type="match status" value="1"/>
</dbReference>
<feature type="transmembrane region" description="Helical" evidence="5">
    <location>
        <begin position="25"/>
        <end position="46"/>
    </location>
</feature>
<dbReference type="AlphaFoldDB" id="A0A1R1PQN4"/>
<dbReference type="OrthoDB" id="5982228at2759"/>
<proteinExistence type="predicted"/>